<protein>
    <submittedName>
        <fullName evidence="2">Bacitracin resistance protein</fullName>
    </submittedName>
</protein>
<feature type="transmembrane region" description="Helical" evidence="1">
    <location>
        <begin position="26"/>
        <end position="45"/>
    </location>
</feature>
<keyword evidence="1" id="KW-0812">Transmembrane</keyword>
<name>A0A4Q2JUB2_9MICO</name>
<dbReference type="EMBL" id="SDPL01000067">
    <property type="protein sequence ID" value="RXZ49728.1"/>
    <property type="molecule type" value="Genomic_DNA"/>
</dbReference>
<feature type="transmembrane region" description="Helical" evidence="1">
    <location>
        <begin position="65"/>
        <end position="90"/>
    </location>
</feature>
<evidence type="ECO:0000256" key="1">
    <source>
        <dbReference type="SAM" id="Phobius"/>
    </source>
</evidence>
<comment type="caution">
    <text evidence="2">The sequence shown here is derived from an EMBL/GenBank/DDBJ whole genome shotgun (WGS) entry which is preliminary data.</text>
</comment>
<keyword evidence="1" id="KW-1133">Transmembrane helix</keyword>
<sequence length="128" mass="13131">MSTEPASTDPAGTGSAATARARRTPFWLELALAIAFGLFFAYDAWEAVGNLVGIAGVASALGTTLSATGWIVLILAILLPVALFAIAFLLGRRRSAPVQAALYLAGLAVSALLYLDILLLFGPGALLA</sequence>
<feature type="transmembrane region" description="Helical" evidence="1">
    <location>
        <begin position="102"/>
        <end position="122"/>
    </location>
</feature>
<accession>A0A4Q2JUB2</accession>
<dbReference type="OrthoDB" id="5116782at2"/>
<dbReference type="AlphaFoldDB" id="A0A4Q2JUB2"/>
<evidence type="ECO:0000313" key="2">
    <source>
        <dbReference type="EMBL" id="RXZ49728.1"/>
    </source>
</evidence>
<gene>
    <name evidence="2" type="ORF">ESO86_05605</name>
</gene>
<dbReference type="RefSeq" id="WP_129233948.1">
    <property type="nucleotide sequence ID" value="NZ_SDPL01000067.1"/>
</dbReference>
<keyword evidence="1" id="KW-0472">Membrane</keyword>
<proteinExistence type="predicted"/>
<reference evidence="2 3" key="1">
    <citation type="submission" date="2019-01" db="EMBL/GenBank/DDBJ databases">
        <authorList>
            <person name="Li J."/>
        </authorList>
    </citation>
    <scope>NUCLEOTIDE SEQUENCE [LARGE SCALE GENOMIC DNA]</scope>
    <source>
        <strain evidence="2 3">CGMCC 4.7180</strain>
    </source>
</reference>
<dbReference type="Proteomes" id="UP000292881">
    <property type="component" value="Unassembled WGS sequence"/>
</dbReference>
<evidence type="ECO:0000313" key="3">
    <source>
        <dbReference type="Proteomes" id="UP000292881"/>
    </source>
</evidence>
<keyword evidence="3" id="KW-1185">Reference proteome</keyword>
<organism evidence="2 3">
    <name type="scientific">Agromyces binzhouensis</name>
    <dbReference type="NCBI Taxonomy" id="1817495"/>
    <lineage>
        <taxon>Bacteria</taxon>
        <taxon>Bacillati</taxon>
        <taxon>Actinomycetota</taxon>
        <taxon>Actinomycetes</taxon>
        <taxon>Micrococcales</taxon>
        <taxon>Microbacteriaceae</taxon>
        <taxon>Agromyces</taxon>
    </lineage>
</organism>